<evidence type="ECO:0000256" key="3">
    <source>
        <dbReference type="SAM" id="Phobius"/>
    </source>
</evidence>
<evidence type="ECO:0000259" key="5">
    <source>
        <dbReference type="PROSITE" id="PS50089"/>
    </source>
</evidence>
<dbReference type="OrthoDB" id="8062037at2759"/>
<evidence type="ECO:0000313" key="7">
    <source>
        <dbReference type="Proteomes" id="UP001153069"/>
    </source>
</evidence>
<keyword evidence="7" id="KW-1185">Reference proteome</keyword>
<dbReference type="InterPro" id="IPR051826">
    <property type="entry name" value="E3_ubiquitin-ligase_domain"/>
</dbReference>
<dbReference type="SMART" id="SM00184">
    <property type="entry name" value="RING"/>
    <property type="match status" value="1"/>
</dbReference>
<proteinExistence type="predicted"/>
<protein>
    <recommendedName>
        <fullName evidence="5">RING-type domain-containing protein</fullName>
    </recommendedName>
</protein>
<dbReference type="InterPro" id="IPR013083">
    <property type="entry name" value="Znf_RING/FYVE/PHD"/>
</dbReference>
<evidence type="ECO:0000256" key="1">
    <source>
        <dbReference type="PROSITE-ProRule" id="PRU00175"/>
    </source>
</evidence>
<keyword evidence="3" id="KW-0812">Transmembrane</keyword>
<keyword evidence="1" id="KW-0863">Zinc-finger</keyword>
<keyword evidence="3" id="KW-0472">Membrane</keyword>
<keyword evidence="1" id="KW-0479">Metal-binding</keyword>
<keyword evidence="4" id="KW-0732">Signal</keyword>
<feature type="transmembrane region" description="Helical" evidence="3">
    <location>
        <begin position="209"/>
        <end position="233"/>
    </location>
</feature>
<feature type="signal peptide" evidence="4">
    <location>
        <begin position="1"/>
        <end position="21"/>
    </location>
</feature>
<dbReference type="PANTHER" id="PTHR22765">
    <property type="entry name" value="RING FINGER AND PROTEASE ASSOCIATED DOMAIN-CONTAINING"/>
    <property type="match status" value="1"/>
</dbReference>
<feature type="chain" id="PRO_5040136353" description="RING-type domain-containing protein" evidence="4">
    <location>
        <begin position="22"/>
        <end position="369"/>
    </location>
</feature>
<dbReference type="PANTHER" id="PTHR22765:SF434">
    <property type="entry name" value="GB|AAD18119.1-RELATED"/>
    <property type="match status" value="1"/>
</dbReference>
<dbReference type="SUPFAM" id="SSF57850">
    <property type="entry name" value="RING/U-box"/>
    <property type="match status" value="1"/>
</dbReference>
<evidence type="ECO:0000313" key="6">
    <source>
        <dbReference type="EMBL" id="CAB9523376.1"/>
    </source>
</evidence>
<feature type="domain" description="RING-type" evidence="5">
    <location>
        <begin position="291"/>
        <end position="366"/>
    </location>
</feature>
<accession>A0A9N8HRK9</accession>
<dbReference type="InterPro" id="IPR001841">
    <property type="entry name" value="Znf_RING"/>
</dbReference>
<reference evidence="6" key="1">
    <citation type="submission" date="2020-06" db="EMBL/GenBank/DDBJ databases">
        <authorList>
            <consortium name="Plant Systems Biology data submission"/>
        </authorList>
    </citation>
    <scope>NUCLEOTIDE SEQUENCE</scope>
    <source>
        <strain evidence="6">D6</strain>
    </source>
</reference>
<keyword evidence="3" id="KW-1133">Transmembrane helix</keyword>
<feature type="coiled-coil region" evidence="2">
    <location>
        <begin position="246"/>
        <end position="273"/>
    </location>
</feature>
<dbReference type="SUPFAM" id="SSF75712">
    <property type="entry name" value="Rad50 coiled-coil Zn hook"/>
    <property type="match status" value="1"/>
</dbReference>
<sequence length="369" mass="41630">MKCRWLGHLVFLTPWILSVKATSSRSLRTLLVDEEPSYGILISGTSSPCLPAAENSTLLCDPNHLLSDDDIDKIASQLTFLKKNSTFQCLHDGINMGIFIRHFRRPRNSVSVDNLRTAFSLGPCGVLLYMVVTPSNQAFVYMSWGYELERVLSGLVVQSVKDGMLPFLRRGLYGEAIHAATLDLTAYLEGDPTALQGYLLSEHLRHLGFASWLLLFCCSCFGYLPLCCLDLFLGYRAWRRQRIVEEERHDEILQEVEEKMEEIEEHYRNSSNNQHSSGQQYLEGDYMSNVCPICLEPFPPNGNEGEEDGIATENTPLFQKGQKGSDGKPIKSLPCGHVFDRTCITEWMVAIRTKRRMGGLTCPVCNMEV</sequence>
<evidence type="ECO:0000256" key="2">
    <source>
        <dbReference type="SAM" id="Coils"/>
    </source>
</evidence>
<keyword evidence="2" id="KW-0175">Coiled coil</keyword>
<dbReference type="Gene3D" id="3.30.40.10">
    <property type="entry name" value="Zinc/RING finger domain, C3HC4 (zinc finger)"/>
    <property type="match status" value="1"/>
</dbReference>
<dbReference type="GO" id="GO:0006511">
    <property type="term" value="P:ubiquitin-dependent protein catabolic process"/>
    <property type="evidence" value="ECO:0007669"/>
    <property type="project" value="TreeGrafter"/>
</dbReference>
<dbReference type="AlphaFoldDB" id="A0A9N8HRK9"/>
<comment type="caution">
    <text evidence="6">The sequence shown here is derived from an EMBL/GenBank/DDBJ whole genome shotgun (WGS) entry which is preliminary data.</text>
</comment>
<dbReference type="GO" id="GO:0061630">
    <property type="term" value="F:ubiquitin protein ligase activity"/>
    <property type="evidence" value="ECO:0007669"/>
    <property type="project" value="TreeGrafter"/>
</dbReference>
<dbReference type="PROSITE" id="PS50089">
    <property type="entry name" value="ZF_RING_2"/>
    <property type="match status" value="1"/>
</dbReference>
<evidence type="ECO:0000256" key="4">
    <source>
        <dbReference type="SAM" id="SignalP"/>
    </source>
</evidence>
<keyword evidence="1" id="KW-0862">Zinc</keyword>
<dbReference type="Proteomes" id="UP001153069">
    <property type="component" value="Unassembled WGS sequence"/>
</dbReference>
<dbReference type="EMBL" id="CAICTM010001408">
    <property type="protein sequence ID" value="CAB9523376.1"/>
    <property type="molecule type" value="Genomic_DNA"/>
</dbReference>
<organism evidence="6 7">
    <name type="scientific">Seminavis robusta</name>
    <dbReference type="NCBI Taxonomy" id="568900"/>
    <lineage>
        <taxon>Eukaryota</taxon>
        <taxon>Sar</taxon>
        <taxon>Stramenopiles</taxon>
        <taxon>Ochrophyta</taxon>
        <taxon>Bacillariophyta</taxon>
        <taxon>Bacillariophyceae</taxon>
        <taxon>Bacillariophycidae</taxon>
        <taxon>Naviculales</taxon>
        <taxon>Naviculaceae</taxon>
        <taxon>Seminavis</taxon>
    </lineage>
</organism>
<dbReference type="Pfam" id="PF13639">
    <property type="entry name" value="zf-RING_2"/>
    <property type="match status" value="1"/>
</dbReference>
<gene>
    <name evidence="6" type="ORF">SEMRO_1410_G270230.1</name>
</gene>
<dbReference type="GO" id="GO:0008270">
    <property type="term" value="F:zinc ion binding"/>
    <property type="evidence" value="ECO:0007669"/>
    <property type="project" value="UniProtKB-KW"/>
</dbReference>
<name>A0A9N8HRK9_9STRA</name>